<protein>
    <recommendedName>
        <fullName evidence="8">Reverse transcriptase RNase H-like domain-containing protein</fullName>
    </recommendedName>
</protein>
<keyword evidence="2" id="KW-0548">Nucleotidyltransferase</keyword>
<evidence type="ECO:0000256" key="7">
    <source>
        <dbReference type="SAM" id="MobiDB-lite"/>
    </source>
</evidence>
<keyword evidence="4" id="KW-0255">Endonuclease</keyword>
<dbReference type="Proteomes" id="UP001231189">
    <property type="component" value="Unassembled WGS sequence"/>
</dbReference>
<evidence type="ECO:0000313" key="9">
    <source>
        <dbReference type="EMBL" id="KAK1618864.1"/>
    </source>
</evidence>
<dbReference type="InterPro" id="IPR043502">
    <property type="entry name" value="DNA/RNA_pol_sf"/>
</dbReference>
<dbReference type="GO" id="GO:0004519">
    <property type="term" value="F:endonuclease activity"/>
    <property type="evidence" value="ECO:0007669"/>
    <property type="project" value="UniProtKB-KW"/>
</dbReference>
<dbReference type="Gene3D" id="2.40.70.10">
    <property type="entry name" value="Acid Proteases"/>
    <property type="match status" value="1"/>
</dbReference>
<evidence type="ECO:0000256" key="3">
    <source>
        <dbReference type="ARBA" id="ARBA00022722"/>
    </source>
</evidence>
<keyword evidence="1" id="KW-0808">Transferase</keyword>
<dbReference type="Gene3D" id="3.10.10.10">
    <property type="entry name" value="HIV Type 1 Reverse Transcriptase, subunit A, domain 1"/>
    <property type="match status" value="1"/>
</dbReference>
<dbReference type="Pfam" id="PF17917">
    <property type="entry name" value="RT_RNaseH"/>
    <property type="match status" value="1"/>
</dbReference>
<evidence type="ECO:0000256" key="4">
    <source>
        <dbReference type="ARBA" id="ARBA00022759"/>
    </source>
</evidence>
<feature type="domain" description="Reverse transcriptase RNase H-like" evidence="8">
    <location>
        <begin position="451"/>
        <end position="537"/>
    </location>
</feature>
<dbReference type="AlphaFoldDB" id="A0AAD8REY8"/>
<reference evidence="9" key="1">
    <citation type="submission" date="2023-07" db="EMBL/GenBank/DDBJ databases">
        <title>A chromosome-level genome assembly of Lolium multiflorum.</title>
        <authorList>
            <person name="Chen Y."/>
            <person name="Copetti D."/>
            <person name="Kolliker R."/>
            <person name="Studer B."/>
        </authorList>
    </citation>
    <scope>NUCLEOTIDE SEQUENCE</scope>
    <source>
        <strain evidence="9">02402/16</strain>
        <tissue evidence="9">Leaf</tissue>
    </source>
</reference>
<proteinExistence type="predicted"/>
<dbReference type="InterPro" id="IPR021109">
    <property type="entry name" value="Peptidase_aspartic_dom_sf"/>
</dbReference>
<gene>
    <name evidence="9" type="ORF">QYE76_024381</name>
</gene>
<feature type="region of interest" description="Disordered" evidence="7">
    <location>
        <begin position="1"/>
        <end position="37"/>
    </location>
</feature>
<dbReference type="PANTHER" id="PTHR48475:SF2">
    <property type="entry name" value="RIBONUCLEASE H"/>
    <property type="match status" value="1"/>
</dbReference>
<dbReference type="PANTHER" id="PTHR48475">
    <property type="entry name" value="RIBONUCLEASE H"/>
    <property type="match status" value="1"/>
</dbReference>
<accession>A0AAD8REY8</accession>
<dbReference type="InterPro" id="IPR041373">
    <property type="entry name" value="RT_RNaseH"/>
</dbReference>
<evidence type="ECO:0000256" key="5">
    <source>
        <dbReference type="ARBA" id="ARBA00022801"/>
    </source>
</evidence>
<evidence type="ECO:0000256" key="6">
    <source>
        <dbReference type="ARBA" id="ARBA00022918"/>
    </source>
</evidence>
<evidence type="ECO:0000313" key="10">
    <source>
        <dbReference type="Proteomes" id="UP001231189"/>
    </source>
</evidence>
<evidence type="ECO:0000256" key="1">
    <source>
        <dbReference type="ARBA" id="ARBA00022679"/>
    </source>
</evidence>
<feature type="compositionally biased region" description="Pro residues" evidence="7">
    <location>
        <begin position="1"/>
        <end position="19"/>
    </location>
</feature>
<sequence>MMPPPDMPRQQQLPPPPPLTGANALPVHPQQNRQQYQQVNQVGEGYGQPPPPTPLGRNVYKDPDVCCVVFVTEPTDKQSLRRRSMEVNAVMPAVPKYMPWSEQELSWSYRDHPKIMSNPGGYALVVEPIMKGPTTRVKFSKVLIDNGSSINIMYKHTMHTLGITENMLQPTHTTFHGIVPGLSCAPVGKVRVDVSFGGRDNCRVENLEFEVVDLDSPYHALLGRPALAAFMASTHTAYLKMKMPAPRGPLTVVGNYKISLETAFCWSNLAESLIAEKRRMQTAVALAQSSQLSLAAMSASLSAPAFKPTKETKDIVLDPAFPERTVRIGSRVPRELAEHSLNIRKDAKPVRQPLRRFAEDRRKIIGEEVTKMLVAGFIVEVTHTEWLANPVMVEKKKDENLEAKAPKVWRMCIDYTNLNKACPRDPFPLPRIDQVIDSTAGSTNRVVSVVVVVEREEEGKTVQRPVYYLSEVLSLSKQNYPHFQKMTYGVFMAATKLKHYFEEHPMKVVSEAPISDIMCNKDASGKIAKWAIQISPYVPVYERRDAIKSQALADFLVDWAEMQYKPPDQRLEYWKMHFDGSKLKEGLEAVIPTDILHDSPRVQLYNEEEVKEARENDVDLLEEARELALARTTIYQQNLRRYHSRKVNPRVFREGDLVLRLVQRTEGRHKLSPPWEGPFIVSKALHNDAYYLIDAQEWKKGKADRSGEETKRPWNVALLRPFYS</sequence>
<keyword evidence="6" id="KW-0695">RNA-directed DNA polymerase</keyword>
<evidence type="ECO:0000259" key="8">
    <source>
        <dbReference type="Pfam" id="PF17917"/>
    </source>
</evidence>
<keyword evidence="3" id="KW-0540">Nuclease</keyword>
<dbReference type="GO" id="GO:0003964">
    <property type="term" value="F:RNA-directed DNA polymerase activity"/>
    <property type="evidence" value="ECO:0007669"/>
    <property type="project" value="UniProtKB-KW"/>
</dbReference>
<evidence type="ECO:0000256" key="2">
    <source>
        <dbReference type="ARBA" id="ARBA00022695"/>
    </source>
</evidence>
<organism evidence="9 10">
    <name type="scientific">Lolium multiflorum</name>
    <name type="common">Italian ryegrass</name>
    <name type="synonym">Lolium perenne subsp. multiflorum</name>
    <dbReference type="NCBI Taxonomy" id="4521"/>
    <lineage>
        <taxon>Eukaryota</taxon>
        <taxon>Viridiplantae</taxon>
        <taxon>Streptophyta</taxon>
        <taxon>Embryophyta</taxon>
        <taxon>Tracheophyta</taxon>
        <taxon>Spermatophyta</taxon>
        <taxon>Magnoliopsida</taxon>
        <taxon>Liliopsida</taxon>
        <taxon>Poales</taxon>
        <taxon>Poaceae</taxon>
        <taxon>BOP clade</taxon>
        <taxon>Pooideae</taxon>
        <taxon>Poodae</taxon>
        <taxon>Poeae</taxon>
        <taxon>Poeae Chloroplast Group 2 (Poeae type)</taxon>
        <taxon>Loliodinae</taxon>
        <taxon>Loliinae</taxon>
        <taxon>Lolium</taxon>
    </lineage>
</organism>
<dbReference type="SUPFAM" id="SSF56672">
    <property type="entry name" value="DNA/RNA polymerases"/>
    <property type="match status" value="1"/>
</dbReference>
<comment type="caution">
    <text evidence="9">The sequence shown here is derived from an EMBL/GenBank/DDBJ whole genome shotgun (WGS) entry which is preliminary data.</text>
</comment>
<dbReference type="EMBL" id="JAUUTY010000006">
    <property type="protein sequence ID" value="KAK1618864.1"/>
    <property type="molecule type" value="Genomic_DNA"/>
</dbReference>
<dbReference type="CDD" id="cd00303">
    <property type="entry name" value="retropepsin_like"/>
    <property type="match status" value="1"/>
</dbReference>
<name>A0AAD8REY8_LOLMU</name>
<keyword evidence="10" id="KW-1185">Reference proteome</keyword>
<keyword evidence="5" id="KW-0378">Hydrolase</keyword>
<dbReference type="GO" id="GO:0016787">
    <property type="term" value="F:hydrolase activity"/>
    <property type="evidence" value="ECO:0007669"/>
    <property type="project" value="UniProtKB-KW"/>
</dbReference>